<keyword evidence="1 3" id="KW-0853">WD repeat</keyword>
<dbReference type="EMBL" id="JAWIZZ010000051">
    <property type="protein sequence ID" value="KAK5778849.1"/>
    <property type="molecule type" value="Genomic_DNA"/>
</dbReference>
<evidence type="ECO:0000313" key="6">
    <source>
        <dbReference type="Proteomes" id="UP001306508"/>
    </source>
</evidence>
<evidence type="ECO:0000256" key="1">
    <source>
        <dbReference type="ARBA" id="ARBA00022574"/>
    </source>
</evidence>
<feature type="region of interest" description="Disordered" evidence="4">
    <location>
        <begin position="1"/>
        <end position="72"/>
    </location>
</feature>
<feature type="compositionally biased region" description="Low complexity" evidence="4">
    <location>
        <begin position="936"/>
        <end position="951"/>
    </location>
</feature>
<dbReference type="InterPro" id="IPR001680">
    <property type="entry name" value="WD40_rpt"/>
</dbReference>
<feature type="region of interest" description="Disordered" evidence="4">
    <location>
        <begin position="337"/>
        <end position="359"/>
    </location>
</feature>
<accession>A0AAN7W0K0</accession>
<dbReference type="Proteomes" id="UP001306508">
    <property type="component" value="Unassembled WGS sequence"/>
</dbReference>
<protein>
    <recommendedName>
        <fullName evidence="7">WD40 repeat-like protein</fullName>
    </recommendedName>
</protein>
<dbReference type="InterPro" id="IPR015943">
    <property type="entry name" value="WD40/YVTN_repeat-like_dom_sf"/>
</dbReference>
<dbReference type="AlphaFoldDB" id="A0AAN7W0K0"/>
<feature type="compositionally biased region" description="Basic and acidic residues" evidence="4">
    <location>
        <begin position="876"/>
        <end position="893"/>
    </location>
</feature>
<proteinExistence type="predicted"/>
<dbReference type="PROSITE" id="PS50082">
    <property type="entry name" value="WD_REPEATS_2"/>
    <property type="match status" value="3"/>
</dbReference>
<name>A0AAN7W0K0_9SACH</name>
<feature type="compositionally biased region" description="Polar residues" evidence="4">
    <location>
        <begin position="926"/>
        <end position="935"/>
    </location>
</feature>
<feature type="compositionally biased region" description="Low complexity" evidence="4">
    <location>
        <begin position="338"/>
        <end position="352"/>
    </location>
</feature>
<organism evidence="5 6">
    <name type="scientific">Arxiozyma heterogenica</name>
    <dbReference type="NCBI Taxonomy" id="278026"/>
    <lineage>
        <taxon>Eukaryota</taxon>
        <taxon>Fungi</taxon>
        <taxon>Dikarya</taxon>
        <taxon>Ascomycota</taxon>
        <taxon>Saccharomycotina</taxon>
        <taxon>Saccharomycetes</taxon>
        <taxon>Saccharomycetales</taxon>
        <taxon>Saccharomycetaceae</taxon>
        <taxon>Arxiozyma</taxon>
    </lineage>
</organism>
<feature type="region of interest" description="Disordered" evidence="4">
    <location>
        <begin position="849"/>
        <end position="965"/>
    </location>
</feature>
<feature type="compositionally biased region" description="Low complexity" evidence="4">
    <location>
        <begin position="1"/>
        <end position="12"/>
    </location>
</feature>
<feature type="repeat" description="WD" evidence="3">
    <location>
        <begin position="386"/>
        <end position="426"/>
    </location>
</feature>
<dbReference type="Pfam" id="PF00400">
    <property type="entry name" value="WD40"/>
    <property type="match status" value="3"/>
</dbReference>
<keyword evidence="6" id="KW-1185">Reference proteome</keyword>
<feature type="region of interest" description="Disordered" evidence="4">
    <location>
        <begin position="203"/>
        <end position="267"/>
    </location>
</feature>
<dbReference type="PANTHER" id="PTHR14221:SF0">
    <property type="entry name" value="WD REPEAT-CONTAINING PROTEIN 44"/>
    <property type="match status" value="1"/>
</dbReference>
<comment type="caution">
    <text evidence="5">The sequence shown here is derived from an EMBL/GenBank/DDBJ whole genome shotgun (WGS) entry which is preliminary data.</text>
</comment>
<gene>
    <name evidence="5" type="ORF">RI543_003774</name>
</gene>
<dbReference type="PANTHER" id="PTHR14221">
    <property type="entry name" value="WD REPEAT DOMAIN 44"/>
    <property type="match status" value="1"/>
</dbReference>
<dbReference type="InterPro" id="IPR036322">
    <property type="entry name" value="WD40_repeat_dom_sf"/>
</dbReference>
<evidence type="ECO:0000256" key="4">
    <source>
        <dbReference type="SAM" id="MobiDB-lite"/>
    </source>
</evidence>
<evidence type="ECO:0008006" key="7">
    <source>
        <dbReference type="Google" id="ProtNLM"/>
    </source>
</evidence>
<dbReference type="Gene3D" id="2.130.10.10">
    <property type="entry name" value="YVTN repeat-like/Quinoprotein amine dehydrogenase"/>
    <property type="match status" value="1"/>
</dbReference>
<evidence type="ECO:0000256" key="2">
    <source>
        <dbReference type="ARBA" id="ARBA00022737"/>
    </source>
</evidence>
<feature type="compositionally biased region" description="Low complexity" evidence="4">
    <location>
        <begin position="31"/>
        <end position="72"/>
    </location>
</feature>
<sequence length="1043" mass="116864">MDSINNSNNSTTDADLNLPTNSHTIEPTIYSTPSLVSTNSSTVSSNSNTTPNSTSFENNNNNNDNNDNTNPSLKAQASIRTFNEMEYSADLKPLSFKMNRHLPARTYTNQHSRDQKDLIDIQDDSLHSFNYVKNNIIVNPSTLQLKDYSIFDNDQFKSFLEKPKYIKIYRNMKNKNKNIGVFNKLFLAQELCINNSNIHTPTSTTTPFFSTNNNSDRSNSKKILGGGGGRLSVSSSDSNNIHSNKYTYNNNSNSNKNSSSNNCTSSNVKGSVNSSLYIMSLKFSVSGKYMAVGYKDGSIRVWKVISSPAERWELNNIANEDQDFLLKNKRINQLVHGTTHSTSSNTNSNSNSRVSFENSCPNTTDGDEVLSLYAPVFNPIPITIFIKGHLQDILDMDWSKNDFLLTSSMDKTVRLWHVEKSQSLKIFPHVDFVTSVRFHPKDDRFFISGCLDHNVRLWSIIDNSVCFNYNCHDLITSLTIASDGEVTIVGTFNGFIHVLETSTLTPVTSFHITDKSTQGIHSRSYESMDLNGKVFKGPRITGIEFIEDEARVSRDRQIIVTSNDSRIRVFDIKTRKLLEYLKGFSSGSSQHLAQYVKYHNKGIVVCSSDDHWVYGWTLHSDKQNDIKTKNNLNDNGMNQMADQERTKKKKNEVLNLFNSSSKLLPLKFSKVFPNNITGNDRSAKKNSKYLSFHAHHHAVTTTVIAPETTSKILSLSNDFICEITLQYLRELRNNNELDGMDDKSKNLLGDKLLNSAIEYNLPDSTSIIGPIIVTSDSHGIVRIFRFDMRQDVRDGILDQLKKQDYIMRHNFNNNDSIDTNNNITITPNTTKSNSFDMLDHSVFSSNRTLTGSTDLESKESNNISLDNGNETSHNSDGAEKDNVHDGDGDDSSKMKNASHVENISGDKNTNGNKGGKNSGGLCPRKSNVSNLFTKLSTGSDSRSMIDSSRSTVRNDKSPLMNDTSNIGMFPKIVEEGKGGHSIMGNTYSASSSRNNTINSISALNLRCSTCNGTRFEPIRKNSLGQREMNYRCIDCNTILNNFR</sequence>
<reference evidence="6" key="1">
    <citation type="submission" date="2023-07" db="EMBL/GenBank/DDBJ databases">
        <title>A draft genome of Kazachstania heterogenica Y-27499.</title>
        <authorList>
            <person name="Donic C."/>
            <person name="Kralova J.S."/>
            <person name="Fidel L."/>
            <person name="Ben-Dor S."/>
            <person name="Jung S."/>
        </authorList>
    </citation>
    <scope>NUCLEOTIDE SEQUENCE [LARGE SCALE GENOMIC DNA]</scope>
    <source>
        <strain evidence="6">Y27499</strain>
    </source>
</reference>
<dbReference type="PROSITE" id="PS50294">
    <property type="entry name" value="WD_REPEATS_REGION"/>
    <property type="match status" value="2"/>
</dbReference>
<keyword evidence="2" id="KW-0677">Repeat</keyword>
<dbReference type="InterPro" id="IPR040324">
    <property type="entry name" value="WDR44/Dgr2"/>
</dbReference>
<evidence type="ECO:0000313" key="5">
    <source>
        <dbReference type="EMBL" id="KAK5778849.1"/>
    </source>
</evidence>
<dbReference type="SUPFAM" id="SSF50978">
    <property type="entry name" value="WD40 repeat-like"/>
    <property type="match status" value="1"/>
</dbReference>
<feature type="repeat" description="WD" evidence="3">
    <location>
        <begin position="278"/>
        <end position="304"/>
    </location>
</feature>
<feature type="repeat" description="WD" evidence="3">
    <location>
        <begin position="426"/>
        <end position="460"/>
    </location>
</feature>
<feature type="compositionally biased region" description="Low complexity" evidence="4">
    <location>
        <begin position="203"/>
        <end position="215"/>
    </location>
</feature>
<dbReference type="SMART" id="SM00320">
    <property type="entry name" value="WD40"/>
    <property type="match status" value="7"/>
</dbReference>
<feature type="compositionally biased region" description="Low complexity" evidence="4">
    <location>
        <begin position="231"/>
        <end position="267"/>
    </location>
</feature>
<feature type="compositionally biased region" description="Polar residues" evidence="4">
    <location>
        <begin position="849"/>
        <end position="875"/>
    </location>
</feature>
<evidence type="ECO:0000256" key="3">
    <source>
        <dbReference type="PROSITE-ProRule" id="PRU00221"/>
    </source>
</evidence>